<gene>
    <name evidence="2" type="ORF">K3177_14720</name>
</gene>
<accession>A0ABS7JK41</accession>
<comment type="caution">
    <text evidence="2">The sequence shown here is derived from an EMBL/GenBank/DDBJ whole genome shotgun (WGS) entry which is preliminary data.</text>
</comment>
<name>A0ABS7JK41_9SPHN</name>
<dbReference type="RefSeq" id="WP_221598830.1">
    <property type="nucleotide sequence ID" value="NZ_JAIGNQ010000004.1"/>
</dbReference>
<evidence type="ECO:0000256" key="1">
    <source>
        <dbReference type="SAM" id="Coils"/>
    </source>
</evidence>
<evidence type="ECO:0000313" key="3">
    <source>
        <dbReference type="Proteomes" id="UP000776651"/>
    </source>
</evidence>
<dbReference type="EMBL" id="JAIGNQ010000004">
    <property type="protein sequence ID" value="MBX7489759.1"/>
    <property type="molecule type" value="Genomic_DNA"/>
</dbReference>
<organism evidence="2 3">
    <name type="scientific">Qipengyuania pacifica</name>
    <dbReference type="NCBI Taxonomy" id="2860199"/>
    <lineage>
        <taxon>Bacteria</taxon>
        <taxon>Pseudomonadati</taxon>
        <taxon>Pseudomonadota</taxon>
        <taxon>Alphaproteobacteria</taxon>
        <taxon>Sphingomonadales</taxon>
        <taxon>Erythrobacteraceae</taxon>
        <taxon>Qipengyuania</taxon>
    </lineage>
</organism>
<keyword evidence="1" id="KW-0175">Coiled coil</keyword>
<sequence length="192" mass="21584">MSEVHEIKGIDPLDDDGWTIPDPWPTDHHPLSIGERRMWRAYALVRDGGGRLSIAAVARRAGMSKTPIAYAGGAYGKLREVIVDEIMRRRPELDIADENEDEVRENRRQEKLSWLRKVAQQADSLNAELSAEIVALKTRNRRLEALLAKMLEAMRQGRLVPADSTSILLAELRTALGPPSKRGETLDDIQIE</sequence>
<feature type="coiled-coil region" evidence="1">
    <location>
        <begin position="119"/>
        <end position="153"/>
    </location>
</feature>
<keyword evidence="3" id="KW-1185">Reference proteome</keyword>
<proteinExistence type="predicted"/>
<evidence type="ECO:0000313" key="2">
    <source>
        <dbReference type="EMBL" id="MBX7489759.1"/>
    </source>
</evidence>
<dbReference type="Proteomes" id="UP000776651">
    <property type="component" value="Unassembled WGS sequence"/>
</dbReference>
<reference evidence="2 3" key="1">
    <citation type="submission" date="2021-08" db="EMBL/GenBank/DDBJ databases">
        <title>Comparative Genomics Analysis of the Genus Qipengyuania Reveals Extensive Genetic Diversity and Metabolic Versatility, Including the Description of Fifteen Novel Species.</title>
        <authorList>
            <person name="Liu Y."/>
        </authorList>
    </citation>
    <scope>NUCLEOTIDE SEQUENCE [LARGE SCALE GENOMIC DNA]</scope>
    <source>
        <strain evidence="2 3">GH25</strain>
    </source>
</reference>
<protein>
    <submittedName>
        <fullName evidence="2">Uncharacterized protein</fullName>
    </submittedName>
</protein>